<evidence type="ECO:0000256" key="5">
    <source>
        <dbReference type="ARBA" id="ARBA00022692"/>
    </source>
</evidence>
<dbReference type="Pfam" id="PF04066">
    <property type="entry name" value="MrpF_PhaF"/>
    <property type="match status" value="1"/>
</dbReference>
<dbReference type="AlphaFoldDB" id="A0A7X0LIQ2"/>
<keyword evidence="4 8" id="KW-1003">Cell membrane</keyword>
<evidence type="ECO:0000256" key="2">
    <source>
        <dbReference type="ARBA" id="ARBA00009212"/>
    </source>
</evidence>
<evidence type="ECO:0000256" key="9">
    <source>
        <dbReference type="SAM" id="Phobius"/>
    </source>
</evidence>
<evidence type="ECO:0000256" key="3">
    <source>
        <dbReference type="ARBA" id="ARBA00022448"/>
    </source>
</evidence>
<dbReference type="InterPro" id="IPR007208">
    <property type="entry name" value="MrpF/PhaF-like"/>
</dbReference>
<keyword evidence="3 8" id="KW-0813">Transport</keyword>
<feature type="transmembrane region" description="Helical" evidence="9">
    <location>
        <begin position="71"/>
        <end position="92"/>
    </location>
</feature>
<protein>
    <submittedName>
        <fullName evidence="10">Multicomponent Na+:H+ antiporter subunit F</fullName>
    </submittedName>
</protein>
<keyword evidence="11" id="KW-1185">Reference proteome</keyword>
<name>A0A7X0LIQ2_9BACT</name>
<keyword evidence="8" id="KW-0050">Antiport</keyword>
<organism evidence="10 11">
    <name type="scientific">Algisphaera agarilytica</name>
    <dbReference type="NCBI Taxonomy" id="1385975"/>
    <lineage>
        <taxon>Bacteria</taxon>
        <taxon>Pseudomonadati</taxon>
        <taxon>Planctomycetota</taxon>
        <taxon>Phycisphaerae</taxon>
        <taxon>Phycisphaerales</taxon>
        <taxon>Phycisphaeraceae</taxon>
        <taxon>Algisphaera</taxon>
    </lineage>
</organism>
<dbReference type="GO" id="GO:0015385">
    <property type="term" value="F:sodium:proton antiporter activity"/>
    <property type="evidence" value="ECO:0007669"/>
    <property type="project" value="TreeGrafter"/>
</dbReference>
<keyword evidence="7 8" id="KW-0472">Membrane</keyword>
<evidence type="ECO:0000256" key="1">
    <source>
        <dbReference type="ARBA" id="ARBA00004651"/>
    </source>
</evidence>
<evidence type="ECO:0000256" key="4">
    <source>
        <dbReference type="ARBA" id="ARBA00022475"/>
    </source>
</evidence>
<evidence type="ECO:0000256" key="8">
    <source>
        <dbReference type="PIRNR" id="PIRNR028784"/>
    </source>
</evidence>
<evidence type="ECO:0000313" key="10">
    <source>
        <dbReference type="EMBL" id="MBB6428445.1"/>
    </source>
</evidence>
<comment type="subcellular location">
    <subcellularLocation>
        <location evidence="1 8">Cell membrane</location>
        <topology evidence="1 8">Multi-pass membrane protein</topology>
    </subcellularLocation>
</comment>
<dbReference type="PANTHER" id="PTHR34702:SF1">
    <property type="entry name" value="NA(+)_H(+) ANTIPORTER SUBUNIT F"/>
    <property type="match status" value="1"/>
</dbReference>
<keyword evidence="8" id="KW-0406">Ion transport</keyword>
<dbReference type="EMBL" id="JACHGY010000001">
    <property type="protein sequence ID" value="MBB6428445.1"/>
    <property type="molecule type" value="Genomic_DNA"/>
</dbReference>
<reference evidence="10 11" key="1">
    <citation type="submission" date="2020-08" db="EMBL/GenBank/DDBJ databases">
        <title>Genomic Encyclopedia of Type Strains, Phase IV (KMG-IV): sequencing the most valuable type-strain genomes for metagenomic binning, comparative biology and taxonomic classification.</title>
        <authorList>
            <person name="Goeker M."/>
        </authorList>
    </citation>
    <scope>NUCLEOTIDE SEQUENCE [LARGE SCALE GENOMIC DNA]</scope>
    <source>
        <strain evidence="10 11">DSM 103725</strain>
    </source>
</reference>
<feature type="transmembrane region" description="Helical" evidence="9">
    <location>
        <begin position="12"/>
        <end position="32"/>
    </location>
</feature>
<evidence type="ECO:0000313" key="11">
    <source>
        <dbReference type="Proteomes" id="UP000541810"/>
    </source>
</evidence>
<proteinExistence type="inferred from homology"/>
<gene>
    <name evidence="10" type="ORF">HNQ40_000251</name>
</gene>
<sequence length="97" mass="10397">MSGIDLADYPWAVGVVHVLLSVLGLSMVCAAIRLLRGPSLPDRVVALDLLVVAAVAVVALLAWVYRQPSLIDLAVLLALTAFISTVALAWYVERSKR</sequence>
<accession>A0A7X0LIQ2</accession>
<dbReference type="GO" id="GO:0005886">
    <property type="term" value="C:plasma membrane"/>
    <property type="evidence" value="ECO:0007669"/>
    <property type="project" value="UniProtKB-SubCell"/>
</dbReference>
<keyword evidence="6 9" id="KW-1133">Transmembrane helix</keyword>
<comment type="caution">
    <text evidence="10">The sequence shown here is derived from an EMBL/GenBank/DDBJ whole genome shotgun (WGS) entry which is preliminary data.</text>
</comment>
<dbReference type="PANTHER" id="PTHR34702">
    <property type="entry name" value="NA(+)/H(+) ANTIPORTER SUBUNIT F1"/>
    <property type="match status" value="1"/>
</dbReference>
<keyword evidence="5 9" id="KW-0812">Transmembrane</keyword>
<dbReference type="PIRSF" id="PIRSF028784">
    <property type="entry name" value="MrpF"/>
    <property type="match status" value="1"/>
</dbReference>
<comment type="similarity">
    <text evidence="2 8">Belongs to the CPA3 antiporters (TC 2.A.63) subunit F family.</text>
</comment>
<feature type="transmembrane region" description="Helical" evidence="9">
    <location>
        <begin position="44"/>
        <end position="65"/>
    </location>
</feature>
<dbReference type="RefSeq" id="WP_184675588.1">
    <property type="nucleotide sequence ID" value="NZ_JACHGY010000001.1"/>
</dbReference>
<evidence type="ECO:0000256" key="7">
    <source>
        <dbReference type="ARBA" id="ARBA00023136"/>
    </source>
</evidence>
<evidence type="ECO:0000256" key="6">
    <source>
        <dbReference type="ARBA" id="ARBA00022989"/>
    </source>
</evidence>
<dbReference type="Proteomes" id="UP000541810">
    <property type="component" value="Unassembled WGS sequence"/>
</dbReference>